<dbReference type="EMBL" id="CAAALY010244571">
    <property type="protein sequence ID" value="VEL32731.1"/>
    <property type="molecule type" value="Genomic_DNA"/>
</dbReference>
<gene>
    <name evidence="1" type="ORF">PXEA_LOCUS26171</name>
</gene>
<dbReference type="AlphaFoldDB" id="A0A448XB61"/>
<comment type="caution">
    <text evidence="1">The sequence shown here is derived from an EMBL/GenBank/DDBJ whole genome shotgun (WGS) entry which is preliminary data.</text>
</comment>
<dbReference type="Proteomes" id="UP000784294">
    <property type="component" value="Unassembled WGS sequence"/>
</dbReference>
<keyword evidence="2" id="KW-1185">Reference proteome</keyword>
<sequence length="209" mass="22997">MGSCWSSLARTLLMCFRVLHEQRINEDLSLSLNIITISIAYFIETSVESSKNSWLGLVVMTSSWSPLASRCPSFSGSNAVDARPGDYRTATGLKCPAHIGPNHARTSEHVCTSSEMWVADLFCILIGRTEFAYLEGLLGKTLPKKRATGAGRDRRTWREAEMPSSKGDGLKTLLARRESLDATALLNEHEKEKGSLVPHGGWSIATDIR</sequence>
<evidence type="ECO:0000313" key="2">
    <source>
        <dbReference type="Proteomes" id="UP000784294"/>
    </source>
</evidence>
<protein>
    <submittedName>
        <fullName evidence="1">Uncharacterized protein</fullName>
    </submittedName>
</protein>
<proteinExistence type="predicted"/>
<reference evidence="1" key="1">
    <citation type="submission" date="2018-11" db="EMBL/GenBank/DDBJ databases">
        <authorList>
            <consortium name="Pathogen Informatics"/>
        </authorList>
    </citation>
    <scope>NUCLEOTIDE SEQUENCE</scope>
</reference>
<name>A0A448XB61_9PLAT</name>
<organism evidence="1 2">
    <name type="scientific">Protopolystoma xenopodis</name>
    <dbReference type="NCBI Taxonomy" id="117903"/>
    <lineage>
        <taxon>Eukaryota</taxon>
        <taxon>Metazoa</taxon>
        <taxon>Spiralia</taxon>
        <taxon>Lophotrochozoa</taxon>
        <taxon>Platyhelminthes</taxon>
        <taxon>Monogenea</taxon>
        <taxon>Polyopisthocotylea</taxon>
        <taxon>Polystomatidea</taxon>
        <taxon>Polystomatidae</taxon>
        <taxon>Protopolystoma</taxon>
    </lineage>
</organism>
<accession>A0A448XB61</accession>
<evidence type="ECO:0000313" key="1">
    <source>
        <dbReference type="EMBL" id="VEL32731.1"/>
    </source>
</evidence>